<accession>J9GPY1</accession>
<comment type="caution">
    <text evidence="1">The sequence shown here is derived from an EMBL/GenBank/DDBJ whole genome shotgun (WGS) entry which is preliminary data.</text>
</comment>
<reference evidence="1" key="1">
    <citation type="journal article" date="2012" name="PLoS ONE">
        <title>Gene sets for utilization of primary and secondary nutrition supplies in the distal gut of endangered iberian lynx.</title>
        <authorList>
            <person name="Alcaide M."/>
            <person name="Messina E."/>
            <person name="Richter M."/>
            <person name="Bargiela R."/>
            <person name="Peplies J."/>
            <person name="Huws S.A."/>
            <person name="Newbold C.J."/>
            <person name="Golyshin P.N."/>
            <person name="Simon M.A."/>
            <person name="Lopez G."/>
            <person name="Yakimov M.M."/>
            <person name="Ferrer M."/>
        </authorList>
    </citation>
    <scope>NUCLEOTIDE SEQUENCE</scope>
</reference>
<name>J9GPY1_9ZZZZ</name>
<sequence length="43" mass="5080">MDQYFVVKAVPVSRCSFLRQRLAITLPIGEIWNRTQELELRVC</sequence>
<protein>
    <submittedName>
        <fullName evidence="1">Uncharacterized protein</fullName>
    </submittedName>
</protein>
<dbReference type="EMBL" id="AMCI01002713">
    <property type="protein sequence ID" value="EJX02030.1"/>
    <property type="molecule type" value="Genomic_DNA"/>
</dbReference>
<dbReference type="AlphaFoldDB" id="J9GPY1"/>
<organism evidence="1">
    <name type="scientific">gut metagenome</name>
    <dbReference type="NCBI Taxonomy" id="749906"/>
    <lineage>
        <taxon>unclassified sequences</taxon>
        <taxon>metagenomes</taxon>
        <taxon>organismal metagenomes</taxon>
    </lineage>
</organism>
<proteinExistence type="predicted"/>
<evidence type="ECO:0000313" key="1">
    <source>
        <dbReference type="EMBL" id="EJX02030.1"/>
    </source>
</evidence>
<gene>
    <name evidence="1" type="ORF">EVA_09864</name>
</gene>